<feature type="compositionally biased region" description="Low complexity" evidence="2">
    <location>
        <begin position="81"/>
        <end position="94"/>
    </location>
</feature>
<dbReference type="Proteomes" id="UP000652847">
    <property type="component" value="Unassembled WGS sequence"/>
</dbReference>
<dbReference type="InterPro" id="IPR013128">
    <property type="entry name" value="Peptidase_C1A"/>
</dbReference>
<evidence type="ECO:0000259" key="4">
    <source>
        <dbReference type="PROSITE" id="PS50853"/>
    </source>
</evidence>
<accession>A0A8I0AD36</accession>
<evidence type="ECO:0000256" key="1">
    <source>
        <dbReference type="ARBA" id="ARBA00008455"/>
    </source>
</evidence>
<name>A0A8I0AD36_9FIRM</name>
<dbReference type="InterPro" id="IPR038765">
    <property type="entry name" value="Papain-like_cys_pep_sf"/>
</dbReference>
<sequence length="881" mass="95923">MKKSVLCLILTASMAMSGIPVAAEGFSDGEAAWASENAQEGNSWEENEITNSSVETTETGEDSSSSAEDLGNEADEKPESDAAQQSSDQAAFSDGKTEVLDGFGSLDTDTGFLDSETAEEETGTDGEEEGTLTAEEIEAQLAPIRELAPISYVDPPEGDDSDTASVGGARATSYPAKYDPRGSLALPVRNQKPSNMCWSYTLAANLEISFLRAGAGLFDLSEEHLAYFFANRQNDPLGNTPNDRNKVLHSYRDGGNQTLAAIFLSSWSGMALESQVPYETNADHTLDSDAVPSSGMAYKTTAYLENAAFSSYSVAKIKNLISEYGSVSMSIGMYDSCYNPKTYAYSYSGNAGVNHAVTLVGWDDNFAKENFNSSCNVTSDGAWIVRNSWGEQWGDKGYFYISYENKCNYNIVAAEAVINPKYRNNYFYDGSCALSKLKLYPSGSGGISSVSNVFQAKAGKGKGEALGEVVLSTYTDGGSYSIQIYTNLKDQSNPVSGTPAYSTPVTFYQEHAGISTVQVPEVNLISGTLYSVVVTNIGSGAVEYLCETNNSYSWVEFAADLKANQSFCYHEDNGWSDFSKTSPSACARIKAHTRTLDSAVAVGKPASFAAKAKAYNQIALTWEKVSGVSGYQVYRKEEDGSYRRVKTVSWKESSWTDTKVNPGITCTYRIRAYSVVSGTAKYSAYSSAVSVKTALSRPSVSVKVSSDLSNTVSWKKIAGASGYLVYRKTASGKWTRIATITKSSTITYQDKKISANTVYEYTVRAYRNVNGKRVTSSYRSSGKYKSAPARQTITSISNAKKGLLLKWKAQKKCDGYYIYRKVGNGSYKLAATIKKGRTASWTDTKVTKGRKYQYYICAYVKEPKGVVKSKYKVSFQVRRTR</sequence>
<dbReference type="AlphaFoldDB" id="A0A8I0AD36"/>
<reference evidence="5 6" key="1">
    <citation type="submission" date="2020-08" db="EMBL/GenBank/DDBJ databases">
        <title>Genome public.</title>
        <authorList>
            <person name="Liu C."/>
            <person name="Sun Q."/>
        </authorList>
    </citation>
    <scope>NUCLEOTIDE SEQUENCE [LARGE SCALE GENOMIC DNA]</scope>
    <source>
        <strain evidence="5 6">BX17</strain>
    </source>
</reference>
<dbReference type="Pfam" id="PF00112">
    <property type="entry name" value="Peptidase_C1"/>
    <property type="match status" value="1"/>
</dbReference>
<dbReference type="Gene3D" id="3.90.70.10">
    <property type="entry name" value="Cysteine proteinases"/>
    <property type="match status" value="1"/>
</dbReference>
<keyword evidence="3" id="KW-0732">Signal</keyword>
<feature type="domain" description="Fibronectin type-III" evidence="4">
    <location>
        <begin position="604"/>
        <end position="696"/>
    </location>
</feature>
<evidence type="ECO:0000256" key="2">
    <source>
        <dbReference type="SAM" id="MobiDB-lite"/>
    </source>
</evidence>
<comment type="similarity">
    <text evidence="1">Belongs to the peptidase C1 family.</text>
</comment>
<feature type="region of interest" description="Disordered" evidence="2">
    <location>
        <begin position="33"/>
        <end position="131"/>
    </location>
</feature>
<proteinExistence type="inferred from homology"/>
<dbReference type="InterPro" id="IPR013783">
    <property type="entry name" value="Ig-like_fold"/>
</dbReference>
<feature type="compositionally biased region" description="Acidic residues" evidence="2">
    <location>
        <begin position="116"/>
        <end position="131"/>
    </location>
</feature>
<dbReference type="Pfam" id="PF18560">
    <property type="entry name" value="Lectin_like"/>
    <property type="match status" value="1"/>
</dbReference>
<protein>
    <recommendedName>
        <fullName evidence="4">Fibronectin type-III domain-containing protein</fullName>
    </recommendedName>
</protein>
<evidence type="ECO:0000313" key="6">
    <source>
        <dbReference type="Proteomes" id="UP000652847"/>
    </source>
</evidence>
<gene>
    <name evidence="5" type="ORF">H8S54_15315</name>
</gene>
<dbReference type="CDD" id="cd00063">
    <property type="entry name" value="FN3"/>
    <property type="match status" value="2"/>
</dbReference>
<dbReference type="RefSeq" id="WP_186901760.1">
    <property type="nucleotide sequence ID" value="NZ_JACOOT010000036.1"/>
</dbReference>
<dbReference type="Gene3D" id="2.60.40.10">
    <property type="entry name" value="Immunoglobulins"/>
    <property type="match status" value="3"/>
</dbReference>
<feature type="chain" id="PRO_5039226386" description="Fibronectin type-III domain-containing protein" evidence="3">
    <location>
        <begin position="23"/>
        <end position="881"/>
    </location>
</feature>
<dbReference type="GO" id="GO:0008234">
    <property type="term" value="F:cysteine-type peptidase activity"/>
    <property type="evidence" value="ECO:0007669"/>
    <property type="project" value="InterPro"/>
</dbReference>
<dbReference type="PROSITE" id="PS50853">
    <property type="entry name" value="FN3"/>
    <property type="match status" value="1"/>
</dbReference>
<dbReference type="CDD" id="cd02619">
    <property type="entry name" value="Peptidase_C1"/>
    <property type="match status" value="1"/>
</dbReference>
<dbReference type="InterPro" id="IPR036116">
    <property type="entry name" value="FN3_sf"/>
</dbReference>
<dbReference type="SUPFAM" id="SSF54001">
    <property type="entry name" value="Cysteine proteinases"/>
    <property type="match status" value="1"/>
</dbReference>
<keyword evidence="6" id="KW-1185">Reference proteome</keyword>
<dbReference type="InterPro" id="IPR000668">
    <property type="entry name" value="Peptidase_C1A_C"/>
</dbReference>
<dbReference type="PROSITE" id="PS00639">
    <property type="entry name" value="THIOL_PROTEASE_HIS"/>
    <property type="match status" value="1"/>
</dbReference>
<comment type="caution">
    <text evidence="5">The sequence shown here is derived from an EMBL/GenBank/DDBJ whole genome shotgun (WGS) entry which is preliminary data.</text>
</comment>
<evidence type="ECO:0000313" key="5">
    <source>
        <dbReference type="EMBL" id="MBC5652435.1"/>
    </source>
</evidence>
<dbReference type="SMART" id="SM00645">
    <property type="entry name" value="Pept_C1"/>
    <property type="match status" value="1"/>
</dbReference>
<dbReference type="InterPro" id="IPR040528">
    <property type="entry name" value="Lectin-like"/>
</dbReference>
<organism evidence="5 6">
    <name type="scientific">Blautia segnis</name>
    <dbReference type="NCBI Taxonomy" id="2763030"/>
    <lineage>
        <taxon>Bacteria</taxon>
        <taxon>Bacillati</taxon>
        <taxon>Bacillota</taxon>
        <taxon>Clostridia</taxon>
        <taxon>Lachnospirales</taxon>
        <taxon>Lachnospiraceae</taxon>
        <taxon>Blautia</taxon>
    </lineage>
</organism>
<dbReference type="GO" id="GO:0006508">
    <property type="term" value="P:proteolysis"/>
    <property type="evidence" value="ECO:0007669"/>
    <property type="project" value="InterPro"/>
</dbReference>
<dbReference type="SMART" id="SM00060">
    <property type="entry name" value="FN3"/>
    <property type="match status" value="3"/>
</dbReference>
<dbReference type="InterPro" id="IPR003961">
    <property type="entry name" value="FN3_dom"/>
</dbReference>
<dbReference type="SUPFAM" id="SSF49265">
    <property type="entry name" value="Fibronectin type III"/>
    <property type="match status" value="1"/>
</dbReference>
<feature type="region of interest" description="Disordered" evidence="2">
    <location>
        <begin position="151"/>
        <end position="173"/>
    </location>
</feature>
<evidence type="ECO:0000256" key="3">
    <source>
        <dbReference type="SAM" id="SignalP"/>
    </source>
</evidence>
<dbReference type="EMBL" id="JACOOT010000036">
    <property type="protein sequence ID" value="MBC5652435.1"/>
    <property type="molecule type" value="Genomic_DNA"/>
</dbReference>
<feature type="compositionally biased region" description="Low complexity" evidence="2">
    <location>
        <begin position="52"/>
        <end position="66"/>
    </location>
</feature>
<dbReference type="PANTHER" id="PTHR12411">
    <property type="entry name" value="CYSTEINE PROTEASE FAMILY C1-RELATED"/>
    <property type="match status" value="1"/>
</dbReference>
<feature type="signal peptide" evidence="3">
    <location>
        <begin position="1"/>
        <end position="22"/>
    </location>
</feature>
<dbReference type="InterPro" id="IPR025660">
    <property type="entry name" value="Pept_his_AS"/>
</dbReference>